<dbReference type="InterPro" id="IPR009057">
    <property type="entry name" value="Homeodomain-like_sf"/>
</dbReference>
<dbReference type="Pfam" id="PF13972">
    <property type="entry name" value="TetR"/>
    <property type="match status" value="1"/>
</dbReference>
<dbReference type="Pfam" id="PF00440">
    <property type="entry name" value="TetR_N"/>
    <property type="match status" value="1"/>
</dbReference>
<protein>
    <submittedName>
        <fullName evidence="4">TetR/AcrR family transcriptional regulator</fullName>
    </submittedName>
</protein>
<comment type="caution">
    <text evidence="4">The sequence shown here is derived from an EMBL/GenBank/DDBJ whole genome shotgun (WGS) entry which is preliminary data.</text>
</comment>
<dbReference type="RefSeq" id="WP_205159736.1">
    <property type="nucleotide sequence ID" value="NZ_JAFEUM010000009.1"/>
</dbReference>
<dbReference type="SUPFAM" id="SSF46689">
    <property type="entry name" value="Homeodomain-like"/>
    <property type="match status" value="1"/>
</dbReference>
<keyword evidence="1 2" id="KW-0238">DNA-binding</keyword>
<name>A0ABS2HPY7_9VIBR</name>
<dbReference type="PANTHER" id="PTHR43479">
    <property type="entry name" value="ACREF/ENVCD OPERON REPRESSOR-RELATED"/>
    <property type="match status" value="1"/>
</dbReference>
<dbReference type="PRINTS" id="PR00455">
    <property type="entry name" value="HTHTETR"/>
</dbReference>
<dbReference type="InterPro" id="IPR001647">
    <property type="entry name" value="HTH_TetR"/>
</dbReference>
<reference evidence="4 5" key="1">
    <citation type="submission" date="2021-02" db="EMBL/GenBank/DDBJ databases">
        <authorList>
            <person name="Park J.-S."/>
        </authorList>
    </citation>
    <scope>NUCLEOTIDE SEQUENCE [LARGE SCALE GENOMIC DNA]</scope>
    <source>
        <strain evidence="4 5">188UL20-2</strain>
    </source>
</reference>
<dbReference type="PANTHER" id="PTHR43479:SF12">
    <property type="entry name" value="TRANSCRIPTIONAL REGULATORY PROTEIN"/>
    <property type="match status" value="1"/>
</dbReference>
<sequence length="211" mass="24863">MKTRDRIVLKSLELFNEQGERNVTTNHIAAHMNISTGNLYYHFSNKQEIILAIYELYEGELLERFSPHYHQQENLALLKHYLDSIFTLMWKYRFFYANLPEILQRDSALHQRYMRTQKELSRNLLSILDSFQNMDLVTFTDIQKSQLCVNLHMVAVSWIAYQSSMSLNIEITQKVIYQGMLQMISIIKPFGTSLGKEQMELLEEGIQVMLA</sequence>
<dbReference type="Proteomes" id="UP000809621">
    <property type="component" value="Unassembled WGS sequence"/>
</dbReference>
<accession>A0ABS2HPY7</accession>
<keyword evidence="5" id="KW-1185">Reference proteome</keyword>
<evidence type="ECO:0000256" key="2">
    <source>
        <dbReference type="PROSITE-ProRule" id="PRU00335"/>
    </source>
</evidence>
<feature type="DNA-binding region" description="H-T-H motif" evidence="2">
    <location>
        <begin position="24"/>
        <end position="43"/>
    </location>
</feature>
<evidence type="ECO:0000256" key="1">
    <source>
        <dbReference type="ARBA" id="ARBA00023125"/>
    </source>
</evidence>
<dbReference type="Gene3D" id="1.10.357.10">
    <property type="entry name" value="Tetracycline Repressor, domain 2"/>
    <property type="match status" value="1"/>
</dbReference>
<proteinExistence type="predicted"/>
<gene>
    <name evidence="4" type="ORF">JQC93_17940</name>
</gene>
<organism evidence="4 5">
    <name type="scientific">Vibrio ulleungensis</name>
    <dbReference type="NCBI Taxonomy" id="2807619"/>
    <lineage>
        <taxon>Bacteria</taxon>
        <taxon>Pseudomonadati</taxon>
        <taxon>Pseudomonadota</taxon>
        <taxon>Gammaproteobacteria</taxon>
        <taxon>Vibrionales</taxon>
        <taxon>Vibrionaceae</taxon>
        <taxon>Vibrio</taxon>
    </lineage>
</organism>
<evidence type="ECO:0000313" key="4">
    <source>
        <dbReference type="EMBL" id="MBM7038273.1"/>
    </source>
</evidence>
<dbReference type="PROSITE" id="PS50977">
    <property type="entry name" value="HTH_TETR_2"/>
    <property type="match status" value="1"/>
</dbReference>
<evidence type="ECO:0000259" key="3">
    <source>
        <dbReference type="PROSITE" id="PS50977"/>
    </source>
</evidence>
<dbReference type="EMBL" id="JAFEUM010000009">
    <property type="protein sequence ID" value="MBM7038273.1"/>
    <property type="molecule type" value="Genomic_DNA"/>
</dbReference>
<dbReference type="InterPro" id="IPR050624">
    <property type="entry name" value="HTH-type_Tx_Regulator"/>
</dbReference>
<evidence type="ECO:0000313" key="5">
    <source>
        <dbReference type="Proteomes" id="UP000809621"/>
    </source>
</evidence>
<dbReference type="InterPro" id="IPR025722">
    <property type="entry name" value="TetR"/>
</dbReference>
<feature type="domain" description="HTH tetR-type" evidence="3">
    <location>
        <begin position="1"/>
        <end position="61"/>
    </location>
</feature>